<keyword evidence="3 6" id="KW-0597">Phosphoprotein</keyword>
<dbReference type="PROSITE" id="PS50110">
    <property type="entry name" value="RESPONSE_REGULATORY"/>
    <property type="match status" value="1"/>
</dbReference>
<evidence type="ECO:0000256" key="1">
    <source>
        <dbReference type="ARBA" id="ARBA00000085"/>
    </source>
</evidence>
<dbReference type="CDD" id="cd00130">
    <property type="entry name" value="PAS"/>
    <property type="match status" value="1"/>
</dbReference>
<protein>
    <recommendedName>
        <fullName evidence="2">histidine kinase</fullName>
        <ecNumber evidence="2">2.7.13.3</ecNumber>
    </recommendedName>
</protein>
<dbReference type="SUPFAM" id="SSF55785">
    <property type="entry name" value="PYP-like sensor domain (PAS domain)"/>
    <property type="match status" value="1"/>
</dbReference>
<dbReference type="InterPro" id="IPR000014">
    <property type="entry name" value="PAS"/>
</dbReference>
<dbReference type="InterPro" id="IPR013656">
    <property type="entry name" value="PAS_4"/>
</dbReference>
<evidence type="ECO:0000256" key="5">
    <source>
        <dbReference type="ARBA" id="ARBA00022777"/>
    </source>
</evidence>
<gene>
    <name evidence="10" type="ORF">GCM10007388_21710</name>
</gene>
<dbReference type="EMBL" id="BMWW01000003">
    <property type="protein sequence ID" value="GGY87963.1"/>
    <property type="molecule type" value="Genomic_DNA"/>
</dbReference>
<dbReference type="PRINTS" id="PR00344">
    <property type="entry name" value="BCTRLSENSOR"/>
</dbReference>
<dbReference type="InterPro" id="IPR011006">
    <property type="entry name" value="CheY-like_superfamily"/>
</dbReference>
<reference evidence="10" key="1">
    <citation type="journal article" date="2014" name="Int. J. Syst. Evol. Microbiol.">
        <title>Complete genome sequence of Corynebacterium casei LMG S-19264T (=DSM 44701T), isolated from a smear-ripened cheese.</title>
        <authorList>
            <consortium name="US DOE Joint Genome Institute (JGI-PGF)"/>
            <person name="Walter F."/>
            <person name="Albersmeier A."/>
            <person name="Kalinowski J."/>
            <person name="Ruckert C."/>
        </authorList>
    </citation>
    <scope>NUCLEOTIDE SEQUENCE</scope>
    <source>
        <strain evidence="10">KCTC 12344</strain>
    </source>
</reference>
<evidence type="ECO:0000256" key="3">
    <source>
        <dbReference type="ARBA" id="ARBA00022553"/>
    </source>
</evidence>
<evidence type="ECO:0000256" key="4">
    <source>
        <dbReference type="ARBA" id="ARBA00022679"/>
    </source>
</evidence>
<dbReference type="Pfam" id="PF02518">
    <property type="entry name" value="HATPase_c"/>
    <property type="match status" value="1"/>
</dbReference>
<dbReference type="Gene3D" id="3.30.450.40">
    <property type="match status" value="1"/>
</dbReference>
<dbReference type="SMART" id="SM00065">
    <property type="entry name" value="GAF"/>
    <property type="match status" value="1"/>
</dbReference>
<evidence type="ECO:0000256" key="2">
    <source>
        <dbReference type="ARBA" id="ARBA00012438"/>
    </source>
</evidence>
<comment type="catalytic activity">
    <reaction evidence="1">
        <text>ATP + protein L-histidine = ADP + protein N-phospho-L-histidine.</text>
        <dbReference type="EC" id="2.7.13.3"/>
    </reaction>
</comment>
<dbReference type="Proteomes" id="UP000619512">
    <property type="component" value="Unassembled WGS sequence"/>
</dbReference>
<dbReference type="InterPro" id="IPR003018">
    <property type="entry name" value="GAF"/>
</dbReference>
<keyword evidence="7" id="KW-0175">Coiled coil</keyword>
<dbReference type="PROSITE" id="PS50109">
    <property type="entry name" value="HIS_KIN"/>
    <property type="match status" value="1"/>
</dbReference>
<dbReference type="Gene3D" id="1.10.287.130">
    <property type="match status" value="1"/>
</dbReference>
<feature type="modified residue" description="4-aspartylphosphate" evidence="6">
    <location>
        <position position="86"/>
    </location>
</feature>
<dbReference type="InterPro" id="IPR003661">
    <property type="entry name" value="HisK_dim/P_dom"/>
</dbReference>
<dbReference type="SUPFAM" id="SSF52172">
    <property type="entry name" value="CheY-like"/>
    <property type="match status" value="1"/>
</dbReference>
<comment type="caution">
    <text evidence="10">The sequence shown here is derived from an EMBL/GenBank/DDBJ whole genome shotgun (WGS) entry which is preliminary data.</text>
</comment>
<dbReference type="InterPro" id="IPR035965">
    <property type="entry name" value="PAS-like_dom_sf"/>
</dbReference>
<organism evidence="10 11">
    <name type="scientific">Pseudoduganella plicata</name>
    <dbReference type="NCBI Taxonomy" id="321984"/>
    <lineage>
        <taxon>Bacteria</taxon>
        <taxon>Pseudomonadati</taxon>
        <taxon>Pseudomonadota</taxon>
        <taxon>Betaproteobacteria</taxon>
        <taxon>Burkholderiales</taxon>
        <taxon>Oxalobacteraceae</taxon>
        <taxon>Telluria group</taxon>
        <taxon>Pseudoduganella</taxon>
    </lineage>
</organism>
<evidence type="ECO:0000259" key="8">
    <source>
        <dbReference type="PROSITE" id="PS50109"/>
    </source>
</evidence>
<sequence length="773" mass="82669">MCVRGQPRRGPCIPWSTLLPSASTPAAMTQLNLPDTLHTILIVTGGEHAALVQTLSRLDFRVDVVNRGDAALAAIAADGVAMVLLDVALAGSARLELCQRLVHGVAGRELPVLAMSSAPSDEERERALLAGAVGYIRLPCAAEDIVEKIQIELTVRHAWPDTPGQDGPDMRALAVNYHTLLAGSPDAIMLFDAARGTPVDVNRNAERMFGRSSAELMRLRLADLCPPHQPDGVPSQDAIDALLHKVLGGEVRVHPMTFRHSSGRVVDCEIRAVMLEQDGMRLLHMRLVDVTGQRLAEALRTGQNALLELVARGAPLREILDRLLRLVEGQAPGLVCTVLLLDEDGRTIRAGAAPSLPPSYLTALDGLAIGPRVGSCGTAMFRREPVIVADIARDPLWEGYRDLANQHGVRACWAVPIFGDAATVLGSFAIYYRDRRLPRAEDEHLIRVAVHLAGIAIERTRREAELARHRDHLEELVAARTTELQRAKEVAEQASASLAQALDNLRLTQDELVRRDKLAALGALVAGVAHELNTPIGNSLTVATTMSEHLAALRSRLHAGLHRSDLEQYLEQADEADGVVIRNLTRAARLIAGFKQVAVDTASSQRRSFRLDEFIAELVLPLQASTPPPRPRVLQEIAPALEMDSYPGPLGQAVSALFENAVTHGLHGLSGRDNGTITIAARAVDAATIALSVRDDGAGIAPEHLARVYDPFFTTRPGGGAGSAAGPGLGLGLGLGLHLTHNIVTGVLGGRIALQSEPGRGTTFTLTLPAVAP</sequence>
<dbReference type="GO" id="GO:0000155">
    <property type="term" value="F:phosphorelay sensor kinase activity"/>
    <property type="evidence" value="ECO:0007669"/>
    <property type="project" value="InterPro"/>
</dbReference>
<keyword evidence="5" id="KW-0418">Kinase</keyword>
<name>A0AA87Y397_9BURK</name>
<feature type="domain" description="Response regulatory" evidence="9">
    <location>
        <begin position="38"/>
        <end position="153"/>
    </location>
</feature>
<dbReference type="InterPro" id="IPR004358">
    <property type="entry name" value="Sig_transdc_His_kin-like_C"/>
</dbReference>
<dbReference type="CDD" id="cd00082">
    <property type="entry name" value="HisKA"/>
    <property type="match status" value="1"/>
</dbReference>
<dbReference type="InterPro" id="IPR036890">
    <property type="entry name" value="HATPase_C_sf"/>
</dbReference>
<dbReference type="NCBIfam" id="TIGR00229">
    <property type="entry name" value="sensory_box"/>
    <property type="match status" value="1"/>
</dbReference>
<accession>A0AA87Y397</accession>
<evidence type="ECO:0000259" key="9">
    <source>
        <dbReference type="PROSITE" id="PS50110"/>
    </source>
</evidence>
<dbReference type="InterPro" id="IPR029016">
    <property type="entry name" value="GAF-like_dom_sf"/>
</dbReference>
<dbReference type="SMART" id="SM00448">
    <property type="entry name" value="REC"/>
    <property type="match status" value="1"/>
</dbReference>
<evidence type="ECO:0000313" key="10">
    <source>
        <dbReference type="EMBL" id="GGY87963.1"/>
    </source>
</evidence>
<dbReference type="InterPro" id="IPR003594">
    <property type="entry name" value="HATPase_dom"/>
</dbReference>
<dbReference type="InterPro" id="IPR005467">
    <property type="entry name" value="His_kinase_dom"/>
</dbReference>
<reference evidence="10" key="2">
    <citation type="submission" date="2022-12" db="EMBL/GenBank/DDBJ databases">
        <authorList>
            <person name="Sun Q."/>
            <person name="Kim S."/>
        </authorList>
    </citation>
    <scope>NUCLEOTIDE SEQUENCE</scope>
    <source>
        <strain evidence="10">KCTC 12344</strain>
    </source>
</reference>
<dbReference type="Pfam" id="PF13185">
    <property type="entry name" value="GAF_2"/>
    <property type="match status" value="1"/>
</dbReference>
<keyword evidence="4" id="KW-0808">Transferase</keyword>
<dbReference type="InterPro" id="IPR001789">
    <property type="entry name" value="Sig_transdc_resp-reg_receiver"/>
</dbReference>
<feature type="domain" description="Histidine kinase" evidence="8">
    <location>
        <begin position="527"/>
        <end position="772"/>
    </location>
</feature>
<evidence type="ECO:0000313" key="11">
    <source>
        <dbReference type="Proteomes" id="UP000619512"/>
    </source>
</evidence>
<dbReference type="SUPFAM" id="SSF55874">
    <property type="entry name" value="ATPase domain of HSP90 chaperone/DNA topoisomerase II/histidine kinase"/>
    <property type="match status" value="1"/>
</dbReference>
<dbReference type="SUPFAM" id="SSF55781">
    <property type="entry name" value="GAF domain-like"/>
    <property type="match status" value="1"/>
</dbReference>
<proteinExistence type="predicted"/>
<dbReference type="Pfam" id="PF08448">
    <property type="entry name" value="PAS_4"/>
    <property type="match status" value="1"/>
</dbReference>
<evidence type="ECO:0000256" key="6">
    <source>
        <dbReference type="PROSITE-ProRule" id="PRU00169"/>
    </source>
</evidence>
<dbReference type="Gene3D" id="3.40.50.2300">
    <property type="match status" value="1"/>
</dbReference>
<dbReference type="PANTHER" id="PTHR43065">
    <property type="entry name" value="SENSOR HISTIDINE KINASE"/>
    <property type="match status" value="1"/>
</dbReference>
<feature type="coiled-coil region" evidence="7">
    <location>
        <begin position="484"/>
        <end position="511"/>
    </location>
</feature>
<dbReference type="SMART" id="SM00091">
    <property type="entry name" value="PAS"/>
    <property type="match status" value="1"/>
</dbReference>
<dbReference type="Gene3D" id="3.30.565.10">
    <property type="entry name" value="Histidine kinase-like ATPase, C-terminal domain"/>
    <property type="match status" value="1"/>
</dbReference>
<dbReference type="EC" id="2.7.13.3" evidence="2"/>
<dbReference type="Pfam" id="PF00072">
    <property type="entry name" value="Response_reg"/>
    <property type="match status" value="1"/>
</dbReference>
<dbReference type="Gene3D" id="3.30.450.20">
    <property type="entry name" value="PAS domain"/>
    <property type="match status" value="1"/>
</dbReference>
<evidence type="ECO:0000256" key="7">
    <source>
        <dbReference type="SAM" id="Coils"/>
    </source>
</evidence>
<dbReference type="SMART" id="SM00387">
    <property type="entry name" value="HATPase_c"/>
    <property type="match status" value="1"/>
</dbReference>
<dbReference type="AlphaFoldDB" id="A0AA87Y397"/>